<comment type="caution">
    <text evidence="2">The sequence shown here is derived from an EMBL/GenBank/DDBJ whole genome shotgun (WGS) entry which is preliminary data.</text>
</comment>
<organism evidence="2 3">
    <name type="scientific">Oerskovia turbata</name>
    <dbReference type="NCBI Taxonomy" id="1713"/>
    <lineage>
        <taxon>Bacteria</taxon>
        <taxon>Bacillati</taxon>
        <taxon>Actinomycetota</taxon>
        <taxon>Actinomycetes</taxon>
        <taxon>Micrococcales</taxon>
        <taxon>Cellulomonadaceae</taxon>
        <taxon>Oerskovia</taxon>
    </lineage>
</organism>
<keyword evidence="4" id="KW-1185">Reference proteome</keyword>
<dbReference type="Pfam" id="PF09954">
    <property type="entry name" value="DUF2188"/>
    <property type="match status" value="1"/>
</dbReference>
<name>A0A4Q1KZP6_9CELL</name>
<dbReference type="Proteomes" id="UP000289805">
    <property type="component" value="Unassembled WGS sequence"/>
</dbReference>
<evidence type="ECO:0000313" key="4">
    <source>
        <dbReference type="Proteomes" id="UP000290517"/>
    </source>
</evidence>
<evidence type="ECO:0000313" key="3">
    <source>
        <dbReference type="Proteomes" id="UP000289805"/>
    </source>
</evidence>
<protein>
    <submittedName>
        <fullName evidence="2">DUF2188 domain-containing protein</fullName>
    </submittedName>
</protein>
<dbReference type="InterPro" id="IPR018691">
    <property type="entry name" value="DUF2188"/>
</dbReference>
<accession>A0A4Q1KZP6</accession>
<dbReference type="AlphaFoldDB" id="A0A4Q1KZP6"/>
<evidence type="ECO:0000313" key="1">
    <source>
        <dbReference type="EMBL" id="RXR24747.1"/>
    </source>
</evidence>
<evidence type="ECO:0000313" key="2">
    <source>
        <dbReference type="EMBL" id="RXR35049.1"/>
    </source>
</evidence>
<gene>
    <name evidence="1" type="ORF">EQW73_12955</name>
    <name evidence="2" type="ORF">EQW78_07625</name>
</gene>
<proteinExistence type="predicted"/>
<dbReference type="OrthoDB" id="5194813at2"/>
<sequence>MSDPAPSNETIPRREDRHVPIEVYHQDDEWHVRRQGTAEVLSNHPTKEAAVSAGRAAAEHEGTEFVINDLKGRADPSGPNPPHPLR</sequence>
<dbReference type="EMBL" id="SDJR01000008">
    <property type="protein sequence ID" value="RXR24747.1"/>
    <property type="molecule type" value="Genomic_DNA"/>
</dbReference>
<dbReference type="Proteomes" id="UP000290517">
    <property type="component" value="Unassembled WGS sequence"/>
</dbReference>
<reference evidence="3 4" key="1">
    <citation type="submission" date="2019-01" db="EMBL/GenBank/DDBJ databases">
        <title>Oerskovia turbata Genome sequencing and assembly.</title>
        <authorList>
            <person name="Dou T."/>
        </authorList>
    </citation>
    <scope>NUCLEOTIDE SEQUENCE [LARGE SCALE GENOMIC DNA]</scope>
    <source>
        <strain evidence="2 3">JCM12123</strain>
        <strain evidence="1 4">JCM3160</strain>
    </source>
</reference>
<dbReference type="EMBL" id="SDJQ01000009">
    <property type="protein sequence ID" value="RXR35049.1"/>
    <property type="molecule type" value="Genomic_DNA"/>
</dbReference>